<evidence type="ECO:0000313" key="2">
    <source>
        <dbReference type="Proteomes" id="UP001476247"/>
    </source>
</evidence>
<comment type="caution">
    <text evidence="1">The sequence shown here is derived from an EMBL/GenBank/DDBJ whole genome shotgun (WGS) entry which is preliminary data.</text>
</comment>
<dbReference type="EMBL" id="BAABUJ010000026">
    <property type="protein sequence ID" value="GAA5803127.1"/>
    <property type="molecule type" value="Genomic_DNA"/>
</dbReference>
<gene>
    <name evidence="1" type="ORF">HPULCUR_008602</name>
</gene>
<organism evidence="1 2">
    <name type="scientific">Helicostylum pulchrum</name>
    <dbReference type="NCBI Taxonomy" id="562976"/>
    <lineage>
        <taxon>Eukaryota</taxon>
        <taxon>Fungi</taxon>
        <taxon>Fungi incertae sedis</taxon>
        <taxon>Mucoromycota</taxon>
        <taxon>Mucoromycotina</taxon>
        <taxon>Mucoromycetes</taxon>
        <taxon>Mucorales</taxon>
        <taxon>Mucorineae</taxon>
        <taxon>Mucoraceae</taxon>
        <taxon>Helicostylum</taxon>
    </lineage>
</organism>
<accession>A0ABP9Y816</accession>
<name>A0ABP9Y816_9FUNG</name>
<protein>
    <submittedName>
        <fullName evidence="1">Uncharacterized protein</fullName>
    </submittedName>
</protein>
<reference evidence="1 2" key="1">
    <citation type="submission" date="2024-04" db="EMBL/GenBank/DDBJ databases">
        <title>genome sequences of Mucor flavus KT1a and Helicostylum pulchrum KT1b strains isolation_sourced from the surface of a dry-aged beef.</title>
        <authorList>
            <person name="Toyotome T."/>
            <person name="Hosono M."/>
            <person name="Torimaru M."/>
            <person name="Fukuda K."/>
            <person name="Mikami N."/>
        </authorList>
    </citation>
    <scope>NUCLEOTIDE SEQUENCE [LARGE SCALE GENOMIC DNA]</scope>
    <source>
        <strain evidence="1 2">KT1b</strain>
    </source>
</reference>
<evidence type="ECO:0000313" key="1">
    <source>
        <dbReference type="EMBL" id="GAA5803127.1"/>
    </source>
</evidence>
<sequence length="148" mass="16930">MLIFGSVQCLLEPDSMCPFDVRTVYNRMEKVTTSSELLSALVKSHVSEDRKYPFNRLHLSEVEAMLKSAGEYVVFQLDIAEEEETKKLMKDIDGISATLCDHHFEESPSDPNIENAAKFFLISLSVCIIRKFMRCVLTLFKSPLNQLF</sequence>
<proteinExistence type="predicted"/>
<keyword evidence="2" id="KW-1185">Reference proteome</keyword>
<dbReference type="Proteomes" id="UP001476247">
    <property type="component" value="Unassembled WGS sequence"/>
</dbReference>